<dbReference type="PANTHER" id="PTHR30303">
    <property type="entry name" value="HYDROGENASE ISOENZYMES FORMATION PROTEIN HYPE"/>
    <property type="match status" value="1"/>
</dbReference>
<dbReference type="InterPro" id="IPR036921">
    <property type="entry name" value="PurM-like_N_sf"/>
</dbReference>
<dbReference type="InterPro" id="IPR016188">
    <property type="entry name" value="PurM-like_N"/>
</dbReference>
<dbReference type="RefSeq" id="WP_192533411.1">
    <property type="nucleotide sequence ID" value="NZ_JACZHT010000001.1"/>
</dbReference>
<dbReference type="AlphaFoldDB" id="A0A8J6YHX7"/>
<comment type="similarity">
    <text evidence="1">Belongs to the HypE family.</text>
</comment>
<dbReference type="PIRSF" id="PIRSF005644">
    <property type="entry name" value="Hdrgns_mtr_HypE"/>
    <property type="match status" value="1"/>
</dbReference>
<dbReference type="PANTHER" id="PTHR30303:SF0">
    <property type="entry name" value="CARBAMOYL DEHYDRATASE HYPE"/>
    <property type="match status" value="1"/>
</dbReference>
<dbReference type="SUPFAM" id="SSF56042">
    <property type="entry name" value="PurM C-terminal domain-like"/>
    <property type="match status" value="1"/>
</dbReference>
<reference evidence="4" key="1">
    <citation type="submission" date="2020-10" db="EMBL/GenBank/DDBJ databases">
        <title>Genome sequence of the unusual species of purple photosynthetic bacteria, Phaeovibrio sulfidiphilus DSM 23193, type strain.</title>
        <authorList>
            <person name="Kyndt J.A."/>
            <person name="Meyer T.E."/>
        </authorList>
    </citation>
    <scope>NUCLEOTIDE SEQUENCE</scope>
    <source>
        <strain evidence="4">DSM 23193</strain>
    </source>
</reference>
<dbReference type="NCBIfam" id="TIGR02124">
    <property type="entry name" value="hypE"/>
    <property type="match status" value="1"/>
</dbReference>
<dbReference type="InterPro" id="IPR036676">
    <property type="entry name" value="PurM-like_C_sf"/>
</dbReference>
<dbReference type="Gene3D" id="3.90.650.10">
    <property type="entry name" value="PurM-like C-terminal domain"/>
    <property type="match status" value="1"/>
</dbReference>
<dbReference type="CDD" id="cd02197">
    <property type="entry name" value="HypE"/>
    <property type="match status" value="1"/>
</dbReference>
<organism evidence="4 5">
    <name type="scientific">Phaeovibrio sulfidiphilus</name>
    <dbReference type="NCBI Taxonomy" id="1220600"/>
    <lineage>
        <taxon>Bacteria</taxon>
        <taxon>Pseudomonadati</taxon>
        <taxon>Pseudomonadota</taxon>
        <taxon>Alphaproteobacteria</taxon>
        <taxon>Rhodospirillales</taxon>
        <taxon>Rhodospirillaceae</taxon>
        <taxon>Phaeovibrio</taxon>
    </lineage>
</organism>
<feature type="domain" description="PurM-like C-terminal" evidence="3">
    <location>
        <begin position="171"/>
        <end position="323"/>
    </location>
</feature>
<dbReference type="InterPro" id="IPR011854">
    <property type="entry name" value="HypE"/>
</dbReference>
<dbReference type="Gene3D" id="3.30.1330.10">
    <property type="entry name" value="PurM-like, N-terminal domain"/>
    <property type="match status" value="1"/>
</dbReference>
<sequence>MTAGDPGDVVELAHGSGGRAGNRLVENVFRPLLGNPWLDRADDGAVLEPDAAGGAAASLVMTTDSHVVSPLFFPGGDIGRLAVCGCVNDLAMMGARARWLSAGFILEEGFPLSDLRRIVASMAEACQEAGVAVVTADTKVVERGKGDGVFITTAGVGTRLPGQSPEGAGARPGDRILVSGTLGDHGITVFNAREDLGLESSITSDTAPLGGLVEALFQAVAPGAVHAMRDPTRGGLGAVLNEIARQSGVGMVLDEAALPVSAPVRAACALTGLDPLYLANEGKCVVVCAPDQADAALQALRAHPYGRGAVIVGEVIADENRFVRLNTPFGGQRLLDWLNADPLPRIC</sequence>
<name>A0A8J6YHX7_9PROT</name>
<dbReference type="Proteomes" id="UP000631034">
    <property type="component" value="Unassembled WGS sequence"/>
</dbReference>
<feature type="domain" description="PurM-like N-terminal" evidence="2">
    <location>
        <begin position="42"/>
        <end position="158"/>
    </location>
</feature>
<keyword evidence="5" id="KW-1185">Reference proteome</keyword>
<proteinExistence type="inferred from homology"/>
<evidence type="ECO:0000259" key="2">
    <source>
        <dbReference type="Pfam" id="PF00586"/>
    </source>
</evidence>
<dbReference type="SUPFAM" id="SSF55326">
    <property type="entry name" value="PurM N-terminal domain-like"/>
    <property type="match status" value="1"/>
</dbReference>
<evidence type="ECO:0000256" key="1">
    <source>
        <dbReference type="ARBA" id="ARBA00006243"/>
    </source>
</evidence>
<comment type="caution">
    <text evidence="4">The sequence shown here is derived from an EMBL/GenBank/DDBJ whole genome shotgun (WGS) entry which is preliminary data.</text>
</comment>
<dbReference type="GO" id="GO:0051604">
    <property type="term" value="P:protein maturation"/>
    <property type="evidence" value="ECO:0007669"/>
    <property type="project" value="TreeGrafter"/>
</dbReference>
<accession>A0A8J6YHX7</accession>
<gene>
    <name evidence="4" type="primary">hypE</name>
    <name evidence="4" type="ORF">IHV25_02695</name>
</gene>
<evidence type="ECO:0000313" key="5">
    <source>
        <dbReference type="Proteomes" id="UP000631034"/>
    </source>
</evidence>
<dbReference type="InterPro" id="IPR010918">
    <property type="entry name" value="PurM-like_C_dom"/>
</dbReference>
<protein>
    <submittedName>
        <fullName evidence="4">Hydrogenase expression/formation protein HypE</fullName>
    </submittedName>
</protein>
<evidence type="ECO:0000259" key="3">
    <source>
        <dbReference type="Pfam" id="PF02769"/>
    </source>
</evidence>
<dbReference type="Pfam" id="PF02769">
    <property type="entry name" value="AIRS_C"/>
    <property type="match status" value="1"/>
</dbReference>
<dbReference type="Pfam" id="PF00586">
    <property type="entry name" value="AIRS"/>
    <property type="match status" value="1"/>
</dbReference>
<dbReference type="EMBL" id="JACZHT010000001">
    <property type="protein sequence ID" value="MBE1236561.1"/>
    <property type="molecule type" value="Genomic_DNA"/>
</dbReference>
<evidence type="ECO:0000313" key="4">
    <source>
        <dbReference type="EMBL" id="MBE1236561.1"/>
    </source>
</evidence>